<keyword evidence="1" id="KW-0378">Hydrolase</keyword>
<keyword evidence="2" id="KW-1185">Reference proteome</keyword>
<dbReference type="RefSeq" id="WP_380669592.1">
    <property type="nucleotide sequence ID" value="NZ_JBHTCJ010000008.1"/>
</dbReference>
<reference evidence="2" key="1">
    <citation type="journal article" date="2019" name="Int. J. Syst. Evol. Microbiol.">
        <title>The Global Catalogue of Microorganisms (GCM) 10K type strain sequencing project: providing services to taxonomists for standard genome sequencing and annotation.</title>
        <authorList>
            <consortium name="The Broad Institute Genomics Platform"/>
            <consortium name="The Broad Institute Genome Sequencing Center for Infectious Disease"/>
            <person name="Wu L."/>
            <person name="Ma J."/>
        </authorList>
    </citation>
    <scope>NUCLEOTIDE SEQUENCE [LARGE SCALE GENOMIC DNA]</scope>
    <source>
        <strain evidence="2">WLHS5</strain>
    </source>
</reference>
<comment type="caution">
    <text evidence="1">The sequence shown here is derived from an EMBL/GenBank/DDBJ whole genome shotgun (WGS) entry which is preliminary data.</text>
</comment>
<proteinExistence type="predicted"/>
<dbReference type="Gene3D" id="3.40.50.1820">
    <property type="entry name" value="alpha/beta hydrolase"/>
    <property type="match status" value="1"/>
</dbReference>
<sequence length="237" mass="25377">MGFEDYIAQPFVLPLEPRDAVRDGRSDVYLPDAAEPRPAVVLVHGGPLPAELSPTPREWPVFRGYGALTAARGSVGVVVEHGLHSPADYPKAADDVAAAVESARAHPGVDGSRVALWFFSGGGPLLADWLRTPPEWLRCLAASYPVAVPPPEWQVDPRFDPIGALGAGSPPIVLTRAGREDPSIAAGVESFVDAARRTARLEVVDVPNGQHSFDTLDHTEESRQAVERALETVRGFL</sequence>
<name>A0ABW2LKK2_9PSEU</name>
<evidence type="ECO:0000313" key="2">
    <source>
        <dbReference type="Proteomes" id="UP001596504"/>
    </source>
</evidence>
<dbReference type="EMBL" id="JBHTCJ010000008">
    <property type="protein sequence ID" value="MFC7343064.1"/>
    <property type="molecule type" value="Genomic_DNA"/>
</dbReference>
<dbReference type="SUPFAM" id="SSF53474">
    <property type="entry name" value="alpha/beta-Hydrolases"/>
    <property type="match status" value="1"/>
</dbReference>
<accession>A0ABW2LKK2</accession>
<dbReference type="Proteomes" id="UP001596504">
    <property type="component" value="Unassembled WGS sequence"/>
</dbReference>
<gene>
    <name evidence="1" type="ORF">ACFQRI_16795</name>
</gene>
<organism evidence="1 2">
    <name type="scientific">Saccharopolyspora griseoalba</name>
    <dbReference type="NCBI Taxonomy" id="1431848"/>
    <lineage>
        <taxon>Bacteria</taxon>
        <taxon>Bacillati</taxon>
        <taxon>Actinomycetota</taxon>
        <taxon>Actinomycetes</taxon>
        <taxon>Pseudonocardiales</taxon>
        <taxon>Pseudonocardiaceae</taxon>
        <taxon>Saccharopolyspora</taxon>
    </lineage>
</organism>
<protein>
    <submittedName>
        <fullName evidence="1">Alpha/beta hydrolase</fullName>
    </submittedName>
</protein>
<dbReference type="InterPro" id="IPR029058">
    <property type="entry name" value="AB_hydrolase_fold"/>
</dbReference>
<evidence type="ECO:0000313" key="1">
    <source>
        <dbReference type="EMBL" id="MFC7343064.1"/>
    </source>
</evidence>
<dbReference type="GO" id="GO:0016787">
    <property type="term" value="F:hydrolase activity"/>
    <property type="evidence" value="ECO:0007669"/>
    <property type="project" value="UniProtKB-KW"/>
</dbReference>